<keyword evidence="5" id="KW-0479">Metal-binding</keyword>
<evidence type="ECO:0000256" key="1">
    <source>
        <dbReference type="ARBA" id="ARBA00001946"/>
    </source>
</evidence>
<evidence type="ECO:0000256" key="6">
    <source>
        <dbReference type="ARBA" id="ARBA00022801"/>
    </source>
</evidence>
<dbReference type="PANTHER" id="PTHR46470:SF2">
    <property type="entry name" value="GLYCERALDEHYDE 3-PHOSPHATE PHOSPHATASE"/>
    <property type="match status" value="1"/>
</dbReference>
<evidence type="ECO:0000256" key="2">
    <source>
        <dbReference type="ARBA" id="ARBA00003513"/>
    </source>
</evidence>
<dbReference type="GO" id="GO:0046872">
    <property type="term" value="F:metal ion binding"/>
    <property type="evidence" value="ECO:0007669"/>
    <property type="project" value="UniProtKB-KW"/>
</dbReference>
<dbReference type="RefSeq" id="WP_068320248.1">
    <property type="nucleotide sequence ID" value="NZ_CP010835.1"/>
</dbReference>
<reference evidence="8 10" key="2">
    <citation type="journal article" date="2016" name="Int. J. Syst. Evol. Microbiol.">
        <title>Pyrococcus kukulkanii sp. nov., a hyperthermophilic, piezophilic archaeon isolated from a deep-sea hydrothermal vent.</title>
        <authorList>
            <person name="Callac N."/>
            <person name="Oger P."/>
            <person name="Lesongeur F."/>
            <person name="Rattray J.E."/>
            <person name="Vannier P."/>
            <person name="Michoud G."/>
            <person name="Beauverger M."/>
            <person name="Gayet N."/>
            <person name="Rouxel O."/>
            <person name="Jebbar M."/>
            <person name="Godfroy A."/>
        </authorList>
    </citation>
    <scope>NUCLEOTIDE SEQUENCE [LARGE SCALE GENOMIC DNA]</scope>
    <source>
        <strain evidence="8 10">NCB100</strain>
    </source>
</reference>
<keyword evidence="6 9" id="KW-0378">Hydrolase</keyword>
<dbReference type="NCBIfam" id="TIGR02253">
    <property type="entry name" value="CTE7"/>
    <property type="match status" value="1"/>
</dbReference>
<dbReference type="GO" id="GO:0044281">
    <property type="term" value="P:small molecule metabolic process"/>
    <property type="evidence" value="ECO:0007669"/>
    <property type="project" value="UniProtKB-ARBA"/>
</dbReference>
<dbReference type="InterPro" id="IPR011950">
    <property type="entry name" value="HAD-SF_hydro_IA_CTE7"/>
</dbReference>
<dbReference type="EMBL" id="CP010835">
    <property type="protein sequence ID" value="AMM53272.1"/>
    <property type="molecule type" value="Genomic_DNA"/>
</dbReference>
<evidence type="ECO:0000313" key="11">
    <source>
        <dbReference type="Proteomes" id="UP001571980"/>
    </source>
</evidence>
<evidence type="ECO:0000313" key="8">
    <source>
        <dbReference type="EMBL" id="AMM53272.1"/>
    </source>
</evidence>
<comment type="cofactor">
    <cofactor evidence="1">
        <name>Mg(2+)</name>
        <dbReference type="ChEBI" id="CHEBI:18420"/>
    </cofactor>
</comment>
<dbReference type="InterPro" id="IPR023214">
    <property type="entry name" value="HAD_sf"/>
</dbReference>
<dbReference type="SFLD" id="SFLDG01129">
    <property type="entry name" value="C1.5:_HAD__Beta-PGM__Phosphata"/>
    <property type="match status" value="1"/>
</dbReference>
<evidence type="ECO:0000256" key="4">
    <source>
        <dbReference type="ARBA" id="ARBA00019531"/>
    </source>
</evidence>
<dbReference type="Proteomes" id="UP000070587">
    <property type="component" value="Chromosome"/>
</dbReference>
<dbReference type="SFLD" id="SFLDG01135">
    <property type="entry name" value="C1.5.6:_HAD__Beta-PGM__Phospha"/>
    <property type="match status" value="1"/>
</dbReference>
<dbReference type="SFLD" id="SFLDS00003">
    <property type="entry name" value="Haloacid_Dehalogenase"/>
    <property type="match status" value="1"/>
</dbReference>
<evidence type="ECO:0000256" key="7">
    <source>
        <dbReference type="ARBA" id="ARBA00022842"/>
    </source>
</evidence>
<name>A0A127B7D7_9EURY</name>
<dbReference type="Pfam" id="PF13419">
    <property type="entry name" value="HAD_2"/>
    <property type="match status" value="1"/>
</dbReference>
<dbReference type="GO" id="GO:0016791">
    <property type="term" value="F:phosphatase activity"/>
    <property type="evidence" value="ECO:0007669"/>
    <property type="project" value="TreeGrafter"/>
</dbReference>
<dbReference type="EMBL" id="JARRIG010000002">
    <property type="protein sequence ID" value="MFA4803853.1"/>
    <property type="molecule type" value="Genomic_DNA"/>
</dbReference>
<dbReference type="NCBIfam" id="TIGR01549">
    <property type="entry name" value="HAD-SF-IA-v1"/>
    <property type="match status" value="1"/>
</dbReference>
<accession>A0A127B7D7</accession>
<dbReference type="OrthoDB" id="31229at2157"/>
<dbReference type="SUPFAM" id="SSF56784">
    <property type="entry name" value="HAD-like"/>
    <property type="match status" value="1"/>
</dbReference>
<keyword evidence="11" id="KW-1185">Reference proteome</keyword>
<dbReference type="InterPro" id="IPR036412">
    <property type="entry name" value="HAD-like_sf"/>
</dbReference>
<dbReference type="InterPro" id="IPR006439">
    <property type="entry name" value="HAD-SF_hydro_IA"/>
</dbReference>
<reference evidence="9 11" key="3">
    <citation type="submission" date="2023-03" db="EMBL/GenBank/DDBJ databases">
        <title>Speciation in Pyrococcus: adaptation to high temperature as a mechanism.</title>
        <authorList>
            <person name="Gu J."/>
        </authorList>
    </citation>
    <scope>NUCLEOTIDE SEQUENCE [LARGE SCALE GENOMIC DNA]</scope>
    <source>
        <strain evidence="9 11">LMOA34</strain>
    </source>
</reference>
<evidence type="ECO:0000313" key="9">
    <source>
        <dbReference type="EMBL" id="MFA4803853.1"/>
    </source>
</evidence>
<dbReference type="InterPro" id="IPR051400">
    <property type="entry name" value="HAD-like_hydrolase"/>
</dbReference>
<dbReference type="NCBIfam" id="TIGR01509">
    <property type="entry name" value="HAD-SF-IA-v3"/>
    <property type="match status" value="1"/>
</dbReference>
<dbReference type="PATRIC" id="fig|1609559.3.peg.257"/>
<evidence type="ECO:0000313" key="10">
    <source>
        <dbReference type="Proteomes" id="UP000070587"/>
    </source>
</evidence>
<dbReference type="Proteomes" id="UP001571980">
    <property type="component" value="Unassembled WGS sequence"/>
</dbReference>
<dbReference type="GeneID" id="28490412"/>
<gene>
    <name evidence="9" type="ORF">P8X34_03700</name>
    <name evidence="8" type="ORF">TQ32_01230</name>
</gene>
<dbReference type="STRING" id="1609559.TQ32_01230"/>
<keyword evidence="7" id="KW-0460">Magnesium</keyword>
<reference evidence="10" key="1">
    <citation type="submission" date="2015-02" db="EMBL/GenBank/DDBJ databases">
        <title>Pyrococcus kukulkanii sp. nov., a novel hyperthermophilic archaeon isolated from a deep-sea hydrothermal vent at the Guaymas Basin.</title>
        <authorList>
            <person name="Oger P.M."/>
            <person name="Callac N."/>
            <person name="Jebbar M."/>
            <person name="Godfroy A."/>
        </authorList>
    </citation>
    <scope>NUCLEOTIDE SEQUENCE [LARGE SCALE GENOMIC DNA]</scope>
    <source>
        <strain evidence="10">NCB100</strain>
    </source>
</reference>
<sequence>MVKGIFFDIDGTLLTEWPLIMTILPQVYRDISKKLNVPIYKAREIFLQEIEKRRGTYEWHDWNFFFKMFELPYRFEDFIEKYPHKIELYPGTIELLEDLSKRYVLGIITSGPKYQRKKLEVTGIIEYFDVIITRDDVKTVKPDPKIFIAALEKARIKPREAVMVGDNLEQDILGAIALGMKGIWINRNGETNFNVPYLNVRSISEVRKAMEVLENEEDI</sequence>
<evidence type="ECO:0000256" key="3">
    <source>
        <dbReference type="ARBA" id="ARBA00007958"/>
    </source>
</evidence>
<protein>
    <recommendedName>
        <fullName evidence="4">Glyceraldehyde 3-phosphate phosphatase</fullName>
    </recommendedName>
</protein>
<dbReference type="InterPro" id="IPR041492">
    <property type="entry name" value="HAD_2"/>
</dbReference>
<organism evidence="8 10">
    <name type="scientific">Pyrococcus kukulkanii</name>
    <dbReference type="NCBI Taxonomy" id="1609559"/>
    <lineage>
        <taxon>Archaea</taxon>
        <taxon>Methanobacteriati</taxon>
        <taxon>Methanobacteriota</taxon>
        <taxon>Thermococci</taxon>
        <taxon>Thermococcales</taxon>
        <taxon>Thermococcaceae</taxon>
        <taxon>Pyrococcus</taxon>
    </lineage>
</organism>
<proteinExistence type="inferred from homology"/>
<comment type="similarity">
    <text evidence="3">Belongs to the HAD-like hydrolase superfamily.</text>
</comment>
<dbReference type="PRINTS" id="PR00413">
    <property type="entry name" value="HADHALOGNASE"/>
</dbReference>
<dbReference type="Gene3D" id="3.40.50.1000">
    <property type="entry name" value="HAD superfamily/HAD-like"/>
    <property type="match status" value="1"/>
</dbReference>
<dbReference type="PANTHER" id="PTHR46470">
    <property type="entry name" value="N-ACYLNEURAMINATE-9-PHOSPHATASE"/>
    <property type="match status" value="1"/>
</dbReference>
<comment type="function">
    <text evidence="2">Catalyzes the dephosphorylation of D,L-glyceraldehyde 3-phosphate in vitro.</text>
</comment>
<dbReference type="AlphaFoldDB" id="A0A127B7D7"/>
<evidence type="ECO:0000256" key="5">
    <source>
        <dbReference type="ARBA" id="ARBA00022723"/>
    </source>
</evidence>
<dbReference type="KEGG" id="pyc:TQ32_01230"/>
<dbReference type="Gene3D" id="1.10.150.520">
    <property type="match status" value="1"/>
</dbReference>